<gene>
    <name evidence="2" type="ORF">QQX98_010202</name>
</gene>
<sequence>MNEIHFRQVQGPKDKDLVCYSRWPADFTTDAGDFTTDTSDVNTDDSDFTTDDSDSELSGSVEEIPRKSSPPDYGFSLLSLYRVHQDLAHRCMGKYLEASERVTSTLRDLESSNASEVL</sequence>
<organism evidence="2 3">
    <name type="scientific">Neonectria punicea</name>
    <dbReference type="NCBI Taxonomy" id="979145"/>
    <lineage>
        <taxon>Eukaryota</taxon>
        <taxon>Fungi</taxon>
        <taxon>Dikarya</taxon>
        <taxon>Ascomycota</taxon>
        <taxon>Pezizomycotina</taxon>
        <taxon>Sordariomycetes</taxon>
        <taxon>Hypocreomycetidae</taxon>
        <taxon>Hypocreales</taxon>
        <taxon>Nectriaceae</taxon>
        <taxon>Neonectria</taxon>
    </lineage>
</organism>
<feature type="region of interest" description="Disordered" evidence="1">
    <location>
        <begin position="26"/>
        <end position="69"/>
    </location>
</feature>
<comment type="caution">
    <text evidence="2">The sequence shown here is derived from an EMBL/GenBank/DDBJ whole genome shotgun (WGS) entry which is preliminary data.</text>
</comment>
<evidence type="ECO:0000313" key="2">
    <source>
        <dbReference type="EMBL" id="KAK7404029.1"/>
    </source>
</evidence>
<dbReference type="Proteomes" id="UP001498476">
    <property type="component" value="Unassembled WGS sequence"/>
</dbReference>
<evidence type="ECO:0000256" key="1">
    <source>
        <dbReference type="SAM" id="MobiDB-lite"/>
    </source>
</evidence>
<keyword evidence="3" id="KW-1185">Reference proteome</keyword>
<evidence type="ECO:0000313" key="3">
    <source>
        <dbReference type="Proteomes" id="UP001498476"/>
    </source>
</evidence>
<feature type="compositionally biased region" description="Acidic residues" evidence="1">
    <location>
        <begin position="42"/>
        <end position="55"/>
    </location>
</feature>
<name>A0ABR1GQI5_9HYPO</name>
<dbReference type="EMBL" id="JAZAVJ010000218">
    <property type="protein sequence ID" value="KAK7404029.1"/>
    <property type="molecule type" value="Genomic_DNA"/>
</dbReference>
<feature type="compositionally biased region" description="Low complexity" evidence="1">
    <location>
        <begin position="26"/>
        <end position="41"/>
    </location>
</feature>
<proteinExistence type="predicted"/>
<reference evidence="2 3" key="1">
    <citation type="journal article" date="2025" name="Microbiol. Resour. Announc.">
        <title>Draft genome sequences for Neonectria magnoliae and Neonectria punicea, canker pathogens of Liriodendron tulipifera and Acer saccharum in West Virginia.</title>
        <authorList>
            <person name="Petronek H.M."/>
            <person name="Kasson M.T."/>
            <person name="Metheny A.M."/>
            <person name="Stauder C.M."/>
            <person name="Lovett B."/>
            <person name="Lynch S.C."/>
            <person name="Garnas J.R."/>
            <person name="Kasson L.R."/>
            <person name="Stajich J.E."/>
        </authorList>
    </citation>
    <scope>NUCLEOTIDE SEQUENCE [LARGE SCALE GENOMIC DNA]</scope>
    <source>
        <strain evidence="2 3">NRRL 64653</strain>
    </source>
</reference>
<accession>A0ABR1GQI5</accession>
<protein>
    <submittedName>
        <fullName evidence="2">Uncharacterized protein</fullName>
    </submittedName>
</protein>